<evidence type="ECO:0000313" key="3">
    <source>
        <dbReference type="Proteomes" id="UP001207116"/>
    </source>
</evidence>
<comment type="caution">
    <text evidence="2">The sequence shown here is derived from an EMBL/GenBank/DDBJ whole genome shotgun (WGS) entry which is preliminary data.</text>
</comment>
<keyword evidence="1" id="KW-0732">Signal</keyword>
<evidence type="ECO:0000313" key="2">
    <source>
        <dbReference type="EMBL" id="MCX2718005.1"/>
    </source>
</evidence>
<dbReference type="AlphaFoldDB" id="A0AAE3SM27"/>
<dbReference type="RefSeq" id="WP_266009940.1">
    <property type="nucleotide sequence ID" value="NZ_JAPFQP010000001.1"/>
</dbReference>
<dbReference type="PROSITE" id="PS51257">
    <property type="entry name" value="PROKAR_LIPOPROTEIN"/>
    <property type="match status" value="1"/>
</dbReference>
<protein>
    <recommendedName>
        <fullName evidence="4">DUF4249 family protein</fullName>
    </recommendedName>
</protein>
<gene>
    <name evidence="2" type="ORF">OO016_00195</name>
</gene>
<evidence type="ECO:0008006" key="4">
    <source>
        <dbReference type="Google" id="ProtNLM"/>
    </source>
</evidence>
<accession>A0AAE3SM27</accession>
<reference evidence="2" key="1">
    <citation type="submission" date="2022-11" db="EMBL/GenBank/DDBJ databases">
        <title>The characterization of three novel Bacteroidetes species and genomic analysis of their roles in tidal elemental geochemical cycles.</title>
        <authorList>
            <person name="Ma K.-J."/>
        </authorList>
    </citation>
    <scope>NUCLEOTIDE SEQUENCE</scope>
    <source>
        <strain evidence="2">M415</strain>
    </source>
</reference>
<proteinExistence type="predicted"/>
<feature type="chain" id="PRO_5042108344" description="DUF4249 family protein" evidence="1">
    <location>
        <begin position="20"/>
        <end position="152"/>
    </location>
</feature>
<dbReference type="EMBL" id="JAPFQP010000001">
    <property type="protein sequence ID" value="MCX2718005.1"/>
    <property type="molecule type" value="Genomic_DNA"/>
</dbReference>
<feature type="signal peptide" evidence="1">
    <location>
        <begin position="1"/>
        <end position="19"/>
    </location>
</feature>
<dbReference type="Proteomes" id="UP001207116">
    <property type="component" value="Unassembled WGS sequence"/>
</dbReference>
<name>A0AAE3SM27_9FLAO</name>
<evidence type="ECO:0000256" key="1">
    <source>
        <dbReference type="SAM" id="SignalP"/>
    </source>
</evidence>
<keyword evidence="3" id="KW-1185">Reference proteome</keyword>
<sequence length="152" mass="16876">MVKKILLLIISISFFLSCGDNVDCSMVSCAAGDIIRLEFVSNEENVINNGTYTEENITVTGDITEDLDVQVFSETQGATEGLLEINNFDWRPGEYAYTIRLGNDWEIDLEVTFSLSGNDPCCGNRLIITDLSAGAFQLEQTTFSSFYTIILE</sequence>
<organism evidence="2 3">
    <name type="scientific">Lentiprolixibacter aurantiacus</name>
    <dbReference type="NCBI Taxonomy" id="2993939"/>
    <lineage>
        <taxon>Bacteria</taxon>
        <taxon>Pseudomonadati</taxon>
        <taxon>Bacteroidota</taxon>
        <taxon>Flavobacteriia</taxon>
        <taxon>Flavobacteriales</taxon>
        <taxon>Flavobacteriaceae</taxon>
        <taxon>Lentiprolixibacter</taxon>
    </lineage>
</organism>